<keyword evidence="4" id="KW-1185">Reference proteome</keyword>
<evidence type="ECO:0000313" key="4">
    <source>
        <dbReference type="Proteomes" id="UP000278398"/>
    </source>
</evidence>
<sequence length="134" mass="14865">MPTRLAAATVLIVLAATAGAPAQEERYAIERTQDGYVRLDTRTGQMSSCSEQAGQLVCRLAVDERDAFQDDLDTLAARLSAVEERLSALEGAPATALPGEEEFEQSLSYMERFFRRFMDIVKEFDRDSPAPDRT</sequence>
<keyword evidence="1" id="KW-0175">Coiled coil</keyword>
<evidence type="ECO:0000313" key="3">
    <source>
        <dbReference type="EMBL" id="RST87086.1"/>
    </source>
</evidence>
<feature type="chain" id="PRO_5018980278" evidence="2">
    <location>
        <begin position="23"/>
        <end position="134"/>
    </location>
</feature>
<protein>
    <submittedName>
        <fullName evidence="3">Uncharacterized protein</fullName>
    </submittedName>
</protein>
<dbReference type="OrthoDB" id="7870871at2"/>
<organism evidence="3 4">
    <name type="scientific">Aquibium carbonis</name>
    <dbReference type="NCBI Taxonomy" id="2495581"/>
    <lineage>
        <taxon>Bacteria</taxon>
        <taxon>Pseudomonadati</taxon>
        <taxon>Pseudomonadota</taxon>
        <taxon>Alphaproteobacteria</taxon>
        <taxon>Hyphomicrobiales</taxon>
        <taxon>Phyllobacteriaceae</taxon>
        <taxon>Aquibium</taxon>
    </lineage>
</organism>
<dbReference type="AlphaFoldDB" id="A0A429Z035"/>
<accession>A0A429Z035</accession>
<dbReference type="RefSeq" id="WP_126698826.1">
    <property type="nucleotide sequence ID" value="NZ_RWKW01000026.1"/>
</dbReference>
<dbReference type="Proteomes" id="UP000278398">
    <property type="component" value="Unassembled WGS sequence"/>
</dbReference>
<reference evidence="3 4" key="1">
    <citation type="submission" date="2018-12" db="EMBL/GenBank/DDBJ databases">
        <title>Mesorhizobium carbonis sp. nov., isolated from coal mine water.</title>
        <authorList>
            <person name="Xin W."/>
            <person name="Xu Z."/>
            <person name="Xiang F."/>
            <person name="Zhang J."/>
            <person name="Xi L."/>
            <person name="Liu J."/>
        </authorList>
    </citation>
    <scope>NUCLEOTIDE SEQUENCE [LARGE SCALE GENOMIC DNA]</scope>
    <source>
        <strain evidence="3 4">B2.3</strain>
    </source>
</reference>
<evidence type="ECO:0000256" key="1">
    <source>
        <dbReference type="SAM" id="Coils"/>
    </source>
</evidence>
<feature type="signal peptide" evidence="2">
    <location>
        <begin position="1"/>
        <end position="22"/>
    </location>
</feature>
<comment type="caution">
    <text evidence="3">The sequence shown here is derived from an EMBL/GenBank/DDBJ whole genome shotgun (WGS) entry which is preliminary data.</text>
</comment>
<gene>
    <name evidence="3" type="ORF">EJC49_07405</name>
</gene>
<name>A0A429Z035_9HYPH</name>
<proteinExistence type="predicted"/>
<evidence type="ECO:0000256" key="2">
    <source>
        <dbReference type="SAM" id="SignalP"/>
    </source>
</evidence>
<feature type="coiled-coil region" evidence="1">
    <location>
        <begin position="65"/>
        <end position="92"/>
    </location>
</feature>
<keyword evidence="2" id="KW-0732">Signal</keyword>
<dbReference type="EMBL" id="RWKW01000026">
    <property type="protein sequence ID" value="RST87086.1"/>
    <property type="molecule type" value="Genomic_DNA"/>
</dbReference>